<dbReference type="EMBL" id="JAAXOP010000001">
    <property type="protein sequence ID" value="NKY49001.1"/>
    <property type="molecule type" value="Genomic_DNA"/>
</dbReference>
<dbReference type="InterPro" id="IPR000182">
    <property type="entry name" value="GNAT_dom"/>
</dbReference>
<gene>
    <name evidence="5" type="ORF">HGA08_02090</name>
</gene>
<protein>
    <submittedName>
        <fullName evidence="5">GNAT family N-acetyltransferase</fullName>
    </submittedName>
</protein>
<dbReference type="AlphaFoldDB" id="A0A846XUC7"/>
<keyword evidence="6" id="KW-1185">Reference proteome</keyword>
<proteinExistence type="inferred from homology"/>
<feature type="domain" description="N-acetyltransferase" evidence="4">
    <location>
        <begin position="13"/>
        <end position="176"/>
    </location>
</feature>
<dbReference type="RefSeq" id="WP_067869586.1">
    <property type="nucleotide sequence ID" value="NZ_JAAXOP010000001.1"/>
</dbReference>
<dbReference type="SUPFAM" id="SSF55729">
    <property type="entry name" value="Acyl-CoA N-acyltransferases (Nat)"/>
    <property type="match status" value="1"/>
</dbReference>
<accession>A0A846XUC7</accession>
<dbReference type="PANTHER" id="PTHR43792:SF8">
    <property type="entry name" value="[RIBOSOMAL PROTEIN US5]-ALANINE N-ACETYLTRANSFERASE"/>
    <property type="match status" value="1"/>
</dbReference>
<dbReference type="PANTHER" id="PTHR43792">
    <property type="entry name" value="GNAT FAMILY, PUTATIVE (AFU_ORTHOLOGUE AFUA_3G00765)-RELATED-RELATED"/>
    <property type="match status" value="1"/>
</dbReference>
<evidence type="ECO:0000313" key="5">
    <source>
        <dbReference type="EMBL" id="NKY49001.1"/>
    </source>
</evidence>
<evidence type="ECO:0000256" key="1">
    <source>
        <dbReference type="ARBA" id="ARBA00022679"/>
    </source>
</evidence>
<dbReference type="InterPro" id="IPR051531">
    <property type="entry name" value="N-acetyltransferase"/>
</dbReference>
<evidence type="ECO:0000313" key="6">
    <source>
        <dbReference type="Proteomes" id="UP000565711"/>
    </source>
</evidence>
<dbReference type="PROSITE" id="PS51186">
    <property type="entry name" value="GNAT"/>
    <property type="match status" value="1"/>
</dbReference>
<dbReference type="Gene3D" id="3.40.630.30">
    <property type="match status" value="1"/>
</dbReference>
<comment type="caution">
    <text evidence="5">The sequence shown here is derived from an EMBL/GenBank/DDBJ whole genome shotgun (WGS) entry which is preliminary data.</text>
</comment>
<organism evidence="5 6">
    <name type="scientific">Nocardia vermiculata</name>
    <dbReference type="NCBI Taxonomy" id="257274"/>
    <lineage>
        <taxon>Bacteria</taxon>
        <taxon>Bacillati</taxon>
        <taxon>Actinomycetota</taxon>
        <taxon>Actinomycetes</taxon>
        <taxon>Mycobacteriales</taxon>
        <taxon>Nocardiaceae</taxon>
        <taxon>Nocardia</taxon>
    </lineage>
</organism>
<evidence type="ECO:0000259" key="4">
    <source>
        <dbReference type="PROSITE" id="PS51186"/>
    </source>
</evidence>
<keyword evidence="1 5" id="KW-0808">Transferase</keyword>
<dbReference type="InterPro" id="IPR016181">
    <property type="entry name" value="Acyl_CoA_acyltransferase"/>
</dbReference>
<dbReference type="Proteomes" id="UP000565711">
    <property type="component" value="Unassembled WGS sequence"/>
</dbReference>
<sequence>MLADRLPVRVGDIVVRKLNHADAEPFAHGTDDDLVRRFGHLPLTEYTADVVRAQIDGVIAAGLADGSLAVLAIADAESDAFLGSVVLFDIRADRLEVGFWLSPAARGRGAARKAVQAAEQLATSAGCAVVEARTSPANSASVRVLEQAGFHQRGSAATGSAPSGEEVTLLMFEKRLE</sequence>
<reference evidence="5 6" key="1">
    <citation type="submission" date="2020-04" db="EMBL/GenBank/DDBJ databases">
        <title>MicrobeNet Type strains.</title>
        <authorList>
            <person name="Nicholson A.C."/>
        </authorList>
    </citation>
    <scope>NUCLEOTIDE SEQUENCE [LARGE SCALE GENOMIC DNA]</scope>
    <source>
        <strain evidence="5 6">JCM 12354</strain>
    </source>
</reference>
<dbReference type="Pfam" id="PF13302">
    <property type="entry name" value="Acetyltransf_3"/>
    <property type="match status" value="1"/>
</dbReference>
<dbReference type="GO" id="GO:0016747">
    <property type="term" value="F:acyltransferase activity, transferring groups other than amino-acyl groups"/>
    <property type="evidence" value="ECO:0007669"/>
    <property type="project" value="InterPro"/>
</dbReference>
<evidence type="ECO:0000256" key="3">
    <source>
        <dbReference type="ARBA" id="ARBA00038502"/>
    </source>
</evidence>
<keyword evidence="2" id="KW-0012">Acyltransferase</keyword>
<comment type="similarity">
    <text evidence="3">Belongs to the acetyltransferase family. RimJ subfamily.</text>
</comment>
<evidence type="ECO:0000256" key="2">
    <source>
        <dbReference type="ARBA" id="ARBA00023315"/>
    </source>
</evidence>
<name>A0A846XUC7_9NOCA</name>